<feature type="domain" description="Cupin type-2" evidence="2">
    <location>
        <begin position="43"/>
        <end position="109"/>
    </location>
</feature>
<dbReference type="SUPFAM" id="SSF51182">
    <property type="entry name" value="RmlC-like cupins"/>
    <property type="match status" value="1"/>
</dbReference>
<organism evidence="3 4">
    <name type="scientific">Parasporobacterium paucivorans DSM 15970</name>
    <dbReference type="NCBI Taxonomy" id="1122934"/>
    <lineage>
        <taxon>Bacteria</taxon>
        <taxon>Bacillati</taxon>
        <taxon>Bacillota</taxon>
        <taxon>Clostridia</taxon>
        <taxon>Lachnospirales</taxon>
        <taxon>Lachnospiraceae</taxon>
        <taxon>Parasporobacterium</taxon>
    </lineage>
</organism>
<dbReference type="PANTHER" id="PTHR35848:SF6">
    <property type="entry name" value="CUPIN TYPE-2 DOMAIN-CONTAINING PROTEIN"/>
    <property type="match status" value="1"/>
</dbReference>
<dbReference type="Pfam" id="PF07883">
    <property type="entry name" value="Cupin_2"/>
    <property type="match status" value="1"/>
</dbReference>
<evidence type="ECO:0000256" key="1">
    <source>
        <dbReference type="ARBA" id="ARBA00022723"/>
    </source>
</evidence>
<dbReference type="Gene3D" id="2.60.120.10">
    <property type="entry name" value="Jelly Rolls"/>
    <property type="match status" value="1"/>
</dbReference>
<dbReference type="CDD" id="cd02221">
    <property type="entry name" value="cupin_TM1287-like"/>
    <property type="match status" value="1"/>
</dbReference>
<dbReference type="GO" id="GO:0046872">
    <property type="term" value="F:metal ion binding"/>
    <property type="evidence" value="ECO:0007669"/>
    <property type="project" value="UniProtKB-KW"/>
</dbReference>
<dbReference type="PANTHER" id="PTHR35848">
    <property type="entry name" value="OXALATE-BINDING PROTEIN"/>
    <property type="match status" value="1"/>
</dbReference>
<dbReference type="InterPro" id="IPR011051">
    <property type="entry name" value="RmlC_Cupin_sf"/>
</dbReference>
<dbReference type="InterPro" id="IPR013096">
    <property type="entry name" value="Cupin_2"/>
</dbReference>
<proteinExistence type="predicted"/>
<accession>A0A1M6GYF4</accession>
<dbReference type="AlphaFoldDB" id="A0A1M6GYF4"/>
<evidence type="ECO:0000313" key="3">
    <source>
        <dbReference type="EMBL" id="SHJ14946.1"/>
    </source>
</evidence>
<dbReference type="STRING" id="1122934.SAMN02745691_01428"/>
<dbReference type="InterPro" id="IPR051610">
    <property type="entry name" value="GPI/OXD"/>
</dbReference>
<reference evidence="3 4" key="1">
    <citation type="submission" date="2016-11" db="EMBL/GenBank/DDBJ databases">
        <authorList>
            <person name="Jaros S."/>
            <person name="Januszkiewicz K."/>
            <person name="Wedrychowicz H."/>
        </authorList>
    </citation>
    <scope>NUCLEOTIDE SEQUENCE [LARGE SCALE GENOMIC DNA]</scope>
    <source>
        <strain evidence="3 4">DSM 15970</strain>
    </source>
</reference>
<dbReference type="RefSeq" id="WP_073993667.1">
    <property type="nucleotide sequence ID" value="NZ_FQYT01000013.1"/>
</dbReference>
<dbReference type="Proteomes" id="UP000184342">
    <property type="component" value="Unassembled WGS sequence"/>
</dbReference>
<protein>
    <submittedName>
        <fullName evidence="3">Cupin domain-containing protein</fullName>
    </submittedName>
</protein>
<evidence type="ECO:0000313" key="4">
    <source>
        <dbReference type="Proteomes" id="UP000184342"/>
    </source>
</evidence>
<gene>
    <name evidence="3" type="ORF">SAMN02745691_01428</name>
</gene>
<evidence type="ECO:0000259" key="2">
    <source>
        <dbReference type="Pfam" id="PF07883"/>
    </source>
</evidence>
<dbReference type="InterPro" id="IPR014710">
    <property type="entry name" value="RmlC-like_jellyroll"/>
</dbReference>
<sequence length="114" mass="12826">MIKRREDLTAIPRNIQGGNGEVMMIPFLTQEEFRGKGRVFSKMILKPGVSIGNHLHEGDFEGYYILKGKGKIIDNGREAEVYEGDFALTDDGESHALINDTQEDLEIIALLLYI</sequence>
<dbReference type="EMBL" id="FQYT01000013">
    <property type="protein sequence ID" value="SHJ14946.1"/>
    <property type="molecule type" value="Genomic_DNA"/>
</dbReference>
<name>A0A1M6GYF4_9FIRM</name>
<keyword evidence="4" id="KW-1185">Reference proteome</keyword>
<keyword evidence="1" id="KW-0479">Metal-binding</keyword>
<dbReference type="OrthoDB" id="9797047at2"/>